<evidence type="ECO:0000313" key="27">
    <source>
        <dbReference type="RefSeq" id="XP_020026833.1"/>
    </source>
</evidence>
<evidence type="ECO:0000256" key="10">
    <source>
        <dbReference type="ARBA" id="ARBA00022932"/>
    </source>
</evidence>
<dbReference type="GO" id="GO:0016829">
    <property type="term" value="F:lyase activity"/>
    <property type="evidence" value="ECO:0007669"/>
    <property type="project" value="UniProtKB-KW"/>
</dbReference>
<keyword evidence="4" id="KW-0237">DNA synthesis</keyword>
<evidence type="ECO:0000256" key="2">
    <source>
        <dbReference type="ARBA" id="ARBA00004123"/>
    </source>
</evidence>
<dbReference type="GO" id="GO:0006303">
    <property type="term" value="P:double-strand break repair via nonhomologous end joining"/>
    <property type="evidence" value="ECO:0007669"/>
    <property type="project" value="TreeGrafter"/>
</dbReference>
<proteinExistence type="inferred from homology"/>
<dbReference type="FunFam" id="1.10.150.110:FF:000004">
    <property type="entry name" value="DNA polymerase lambda"/>
    <property type="match status" value="1"/>
</dbReference>
<feature type="active site" description="Nucleophile; Schiff-base intermediate with DNA; for 5'-dRP lyase activity" evidence="19">
    <location>
        <position position="319"/>
    </location>
</feature>
<comment type="cofactor">
    <cofactor evidence="1">
        <name>Mn(2+)</name>
        <dbReference type="ChEBI" id="CHEBI:29035"/>
    </cofactor>
</comment>
<dbReference type="GeneID" id="109691320"/>
<dbReference type="GO" id="GO:0006260">
    <property type="term" value="P:DNA replication"/>
    <property type="evidence" value="ECO:0007669"/>
    <property type="project" value="UniProtKB-KW"/>
</dbReference>
<evidence type="ECO:0000256" key="6">
    <source>
        <dbReference type="ARBA" id="ARBA00022695"/>
    </source>
</evidence>
<sequence>MDPRGILKAFPKRKKIHAHPSSKALAKIPKREEGEEAGEWLSSLQAHIVPTGIGRARAELFEKHIVQHGGQICPAQAPGITHIVVDEDMDCERALRLLRLSRLPPGVQLVKSAWLSLCLQERRLVDTAGFSIFIPHRFLDQPQSSKAEQDSSALLGTNDILPRTALSLASLPTGAVSPPTGDVSPSRKAEEAPSTQVQPSSDDEISDGEGPQVTAADLEALRSGHYPTTPVEDAGPDPAPEALDKWVCAQPSSQKATNHNLHITEKLEVLAKAYRVQGDKWRALGYTKAIKALKSFHKPVSSYQEACSIPGVGKRMAEKIMEILDSGHLRKLDHISESVPVLELFSNIWGAGTKTAQMWYHQGFRTLEDIRSLASLTTQQAIGLKHYDDFLQRMPREEAAEIEQMVRVSALTFNPGLLCIACGSYRRGKTTCGDVDVLITHPDGRSHQGIFSHLLNSLRQQGFLTDDLVSQEDNGQQQKYLGVCQLPGPGRQHRRLDIIVVPYSEFACALLYFTGSAYFNRSMRALAKTKGMSLTEHALSAAVVRNTQGFKVGHGQVLPTPTEKDVFRILGLPYREPAERDW</sequence>
<dbReference type="GO" id="GO:0046872">
    <property type="term" value="F:metal ion binding"/>
    <property type="evidence" value="ECO:0007669"/>
    <property type="project" value="UniProtKB-UniRule"/>
</dbReference>
<dbReference type="RefSeq" id="XP_073934565.1">
    <property type="nucleotide sequence ID" value="XM_074078464.1"/>
</dbReference>
<dbReference type="CDD" id="cd00141">
    <property type="entry name" value="NT_POLXc"/>
    <property type="match status" value="1"/>
</dbReference>
<dbReference type="Pfam" id="PF14791">
    <property type="entry name" value="DNA_pol_B_thumb"/>
    <property type="match status" value="1"/>
</dbReference>
<feature type="region of interest" description="Disordered" evidence="21">
    <location>
        <begin position="171"/>
        <end position="210"/>
    </location>
</feature>
<dbReference type="Gene3D" id="1.10.150.20">
    <property type="entry name" value="5' to 3' exonuclease, C-terminal subdomain"/>
    <property type="match status" value="1"/>
</dbReference>
<dbReference type="InterPro" id="IPR019843">
    <property type="entry name" value="DNA_pol-X_BS"/>
</dbReference>
<dbReference type="InterPro" id="IPR036420">
    <property type="entry name" value="BRCT_dom_sf"/>
</dbReference>
<evidence type="ECO:0000256" key="8">
    <source>
        <dbReference type="ARBA" id="ARBA00022723"/>
    </source>
</evidence>
<dbReference type="InterPro" id="IPR001357">
    <property type="entry name" value="BRCT_dom"/>
</dbReference>
<evidence type="ECO:0000313" key="24">
    <source>
        <dbReference type="Ensembl" id="ENSCCNP00000016465.1"/>
    </source>
</evidence>
<dbReference type="SUPFAM" id="SSF81301">
    <property type="entry name" value="Nucleotidyltransferase"/>
    <property type="match status" value="1"/>
</dbReference>
<dbReference type="Gene3D" id="3.30.210.10">
    <property type="entry name" value="DNA polymerase, thumb domain"/>
    <property type="match status" value="1"/>
</dbReference>
<reference evidence="23" key="1">
    <citation type="journal article" date="2017" name="G3 (Bethesda)">
        <title>De Novo Genome and Transcriptome Assembly of the Canadian Beaver (Castor canadensis).</title>
        <authorList>
            <person name="Lok S."/>
            <person name="Paton T.A."/>
            <person name="Wang Z."/>
            <person name="Kaur G."/>
            <person name="Walker S."/>
            <person name="Yuen R.K."/>
            <person name="Sung W.W."/>
            <person name="Whitney J."/>
            <person name="Buchanan J.A."/>
            <person name="Trost B."/>
            <person name="Singh N."/>
            <person name="Apresto B."/>
            <person name="Chen N."/>
            <person name="Coole M."/>
            <person name="Dawson T.J."/>
            <person name="Ho K.Y."/>
            <person name="Hu Z."/>
            <person name="Pullenayegum S."/>
            <person name="Samler K."/>
            <person name="Shipstone A."/>
            <person name="Tsoi F."/>
            <person name="Wang T."/>
            <person name="Pereira S.L."/>
            <person name="Rostami P."/>
            <person name="Ryan C.A."/>
            <person name="Tong A.H."/>
            <person name="Ng K."/>
            <person name="Sundaravadanam Y."/>
            <person name="Simpson J.T."/>
            <person name="Lim B.K."/>
            <person name="Engstrom M.D."/>
            <person name="Dutton C.J."/>
            <person name="Kerr K.C."/>
            <person name="Franke M."/>
            <person name="Rapley W."/>
            <person name="Wintle R.F."/>
            <person name="Scherer S.W."/>
        </authorList>
    </citation>
    <scope>NUCLEOTIDE SEQUENCE</scope>
    <source>
        <strain evidence="23">ROM106880</strain>
        <tissue evidence="23">Muscle</tissue>
    </source>
</reference>
<dbReference type="RefSeq" id="XP_020026832.1">
    <property type="nucleotide sequence ID" value="XM_020171243.1"/>
</dbReference>
<accession>A0A250Y391</accession>
<keyword evidence="15 20" id="KW-0539">Nucleus</keyword>
<dbReference type="PANTHER" id="PTHR11276">
    <property type="entry name" value="DNA POLYMERASE TYPE-X FAMILY MEMBER"/>
    <property type="match status" value="1"/>
</dbReference>
<comment type="function">
    <text evidence="20">DNA polymerase that functions in several pathways of DNA repair. Involved in base excision repair (BER) responsible for repair of lesions that give rise to abasic (AP) sites in DNA. Also contributes to DNA double-strand break repair by non-homologous end joining and homologous recombination. Has both template-dependent and template-independent (terminal transferase) DNA polymerase activities. Has also a 5'-deoxyribose-5-phosphate lyase (dRP lyase) activity.</text>
</comment>
<dbReference type="InterPro" id="IPR043519">
    <property type="entry name" value="NT_sf"/>
</dbReference>
<evidence type="ECO:0000256" key="4">
    <source>
        <dbReference type="ARBA" id="ARBA00022634"/>
    </source>
</evidence>
<dbReference type="InterPro" id="IPR018944">
    <property type="entry name" value="DNA_pol_lambd_fingers_domain"/>
</dbReference>
<dbReference type="GO" id="GO:0005634">
    <property type="term" value="C:nucleus"/>
    <property type="evidence" value="ECO:0007669"/>
    <property type="project" value="UniProtKB-SubCell"/>
</dbReference>
<dbReference type="InterPro" id="IPR037160">
    <property type="entry name" value="DNA_Pol_thumb_sf"/>
</dbReference>
<organism evidence="23">
    <name type="scientific">Castor canadensis</name>
    <name type="common">American beaver</name>
    <dbReference type="NCBI Taxonomy" id="51338"/>
    <lineage>
        <taxon>Eukaryota</taxon>
        <taxon>Metazoa</taxon>
        <taxon>Chordata</taxon>
        <taxon>Craniata</taxon>
        <taxon>Vertebrata</taxon>
        <taxon>Euteleostomi</taxon>
        <taxon>Mammalia</taxon>
        <taxon>Eutheria</taxon>
        <taxon>Euarchontoglires</taxon>
        <taxon>Glires</taxon>
        <taxon>Rodentia</taxon>
        <taxon>Castorimorpha</taxon>
        <taxon>Castoridae</taxon>
        <taxon>Castor</taxon>
    </lineage>
</organism>
<evidence type="ECO:0000256" key="12">
    <source>
        <dbReference type="ARBA" id="ARBA00023204"/>
    </source>
</evidence>
<dbReference type="PROSITE" id="PS00522">
    <property type="entry name" value="DNA_POLYMERASE_X"/>
    <property type="match status" value="1"/>
</dbReference>
<dbReference type="AlphaFoldDB" id="A0A250Y391"/>
<dbReference type="SMART" id="SM00483">
    <property type="entry name" value="POLXc"/>
    <property type="match status" value="1"/>
</dbReference>
<dbReference type="InterPro" id="IPR027421">
    <property type="entry name" value="DNA_pol_lamdba_lyase_dom_sf"/>
</dbReference>
<evidence type="ECO:0000256" key="17">
    <source>
        <dbReference type="ARBA" id="ARBA00054974"/>
    </source>
</evidence>
<evidence type="ECO:0000256" key="5">
    <source>
        <dbReference type="ARBA" id="ARBA00022679"/>
    </source>
</evidence>
<dbReference type="RefSeq" id="XP_020026833.1">
    <property type="nucleotide sequence ID" value="XM_020171244.1"/>
</dbReference>
<evidence type="ECO:0000256" key="7">
    <source>
        <dbReference type="ARBA" id="ARBA00022705"/>
    </source>
</evidence>
<evidence type="ECO:0000313" key="25">
    <source>
        <dbReference type="Proteomes" id="UP001732720"/>
    </source>
</evidence>
<dbReference type="KEGG" id="ccan:109691320"/>
<dbReference type="InterPro" id="IPR002054">
    <property type="entry name" value="DNA-dir_DNA_pol_X"/>
</dbReference>
<evidence type="ECO:0000313" key="26">
    <source>
        <dbReference type="RefSeq" id="XP_020026832.1"/>
    </source>
</evidence>
<evidence type="ECO:0000256" key="9">
    <source>
        <dbReference type="ARBA" id="ARBA00022763"/>
    </source>
</evidence>
<dbReference type="Gene3D" id="3.40.50.10190">
    <property type="entry name" value="BRCT domain"/>
    <property type="match status" value="1"/>
</dbReference>
<dbReference type="Gene3D" id="1.10.150.110">
    <property type="entry name" value="DNA polymerase beta, N-terminal domain-like"/>
    <property type="match status" value="1"/>
</dbReference>
<evidence type="ECO:0000256" key="18">
    <source>
        <dbReference type="ARBA" id="ARBA00061803"/>
    </source>
</evidence>
<dbReference type="Pfam" id="PF10391">
    <property type="entry name" value="DNA_pol_lambd_f"/>
    <property type="match status" value="1"/>
</dbReference>
<keyword evidence="9 20" id="KW-0227">DNA damage</keyword>
<dbReference type="FunFam" id="3.40.50.10190:FF:000031">
    <property type="entry name" value="DNA polymerase"/>
    <property type="match status" value="1"/>
</dbReference>
<evidence type="ECO:0000256" key="15">
    <source>
        <dbReference type="ARBA" id="ARBA00023242"/>
    </source>
</evidence>
<evidence type="ECO:0000256" key="20">
    <source>
        <dbReference type="RuleBase" id="RU366014"/>
    </source>
</evidence>
<comment type="function">
    <text evidence="17">DNA polymerase that functions in several pathways of DNA repair. Involved in base excision repair (BER) responsible for repair of lesions that give rise to abasic (AP) sites in DNA. Also contributes to DNA double-strand break repair by non-homologous end joining and homologous recombination. Has both template-dependent and template-independent (terminal transferase) DNA polymerase activities. Also has a 5'-deoxyribose-5-phosphate lyase (dRP lyase) activity.</text>
</comment>
<dbReference type="FunFam" id="3.30.460.10:FF:000020">
    <property type="entry name" value="DNA polymerase lambda"/>
    <property type="match status" value="1"/>
</dbReference>
<evidence type="ECO:0000256" key="11">
    <source>
        <dbReference type="ARBA" id="ARBA00023125"/>
    </source>
</evidence>
<dbReference type="InterPro" id="IPR029398">
    <property type="entry name" value="PolB_thumb"/>
</dbReference>
<name>A0A250Y391_CASCN</name>
<keyword evidence="14" id="KW-0456">Lyase</keyword>
<dbReference type="Ensembl" id="ENSCCNT00000021447.1">
    <property type="protein sequence ID" value="ENSCCNP00000016465.1"/>
    <property type="gene ID" value="ENSCCNG00000016752.1"/>
</dbReference>
<evidence type="ECO:0000256" key="13">
    <source>
        <dbReference type="ARBA" id="ARBA00023211"/>
    </source>
</evidence>
<comment type="subunit">
    <text evidence="18">Interacts with PCNA. Interacts with PAXX; promoting POLL recruitment to double-strand breaks (DSBs) and stimulation of the end-filling activity of POLL. Interacts with XRCC4; promoting POLL recruitment to double-strand breaks (DSBs) and stimulation of the end-filling activity of POLL. Interacts with NHEJ1/XLF; promoting POLL recruitment to double-strand breaks (DSBs) and stimulation of the end-filling activity of POLL.</text>
</comment>
<dbReference type="SUPFAM" id="SSF47802">
    <property type="entry name" value="DNA polymerase beta, N-terminal domain-like"/>
    <property type="match status" value="1"/>
</dbReference>
<dbReference type="Gene3D" id="3.30.460.10">
    <property type="entry name" value="Beta Polymerase, domain 2"/>
    <property type="match status" value="1"/>
</dbReference>
<dbReference type="InterPro" id="IPR022312">
    <property type="entry name" value="DNA_pol_X"/>
</dbReference>
<evidence type="ECO:0000256" key="19">
    <source>
        <dbReference type="PIRSR" id="PIRSR622312-50"/>
    </source>
</evidence>
<dbReference type="PRINTS" id="PR00869">
    <property type="entry name" value="DNAPOLX"/>
</dbReference>
<comment type="similarity">
    <text evidence="3 20">Belongs to the DNA polymerase type-X family.</text>
</comment>
<dbReference type="Pfam" id="PF14792">
    <property type="entry name" value="DNA_pol_B_palm"/>
    <property type="match status" value="1"/>
</dbReference>
<keyword evidence="10 20" id="KW-0239">DNA-directed DNA polymerase</keyword>
<dbReference type="GO" id="GO:0003677">
    <property type="term" value="F:DNA binding"/>
    <property type="evidence" value="ECO:0007669"/>
    <property type="project" value="UniProtKB-UniRule"/>
</dbReference>
<feature type="domain" description="BRCT" evidence="22">
    <location>
        <begin position="36"/>
        <end position="132"/>
    </location>
</feature>
<dbReference type="GO" id="GO:0003887">
    <property type="term" value="F:DNA-directed DNA polymerase activity"/>
    <property type="evidence" value="ECO:0007669"/>
    <property type="project" value="UniProtKB-UniRule"/>
</dbReference>
<reference evidence="26 27" key="3">
    <citation type="submission" date="2025-04" db="UniProtKB">
        <authorList>
            <consortium name="RefSeq"/>
        </authorList>
    </citation>
    <scope>IDENTIFICATION</scope>
    <source>
        <tissue evidence="26 27">Leukocyte</tissue>
    </source>
</reference>
<dbReference type="Proteomes" id="UP001732720">
    <property type="component" value="Chromosome 7"/>
</dbReference>
<evidence type="ECO:0000256" key="16">
    <source>
        <dbReference type="ARBA" id="ARBA00049244"/>
    </source>
</evidence>
<comment type="catalytic activity">
    <reaction evidence="16 20">
        <text>DNA(n) + a 2'-deoxyribonucleoside 5'-triphosphate = DNA(n+1) + diphosphate</text>
        <dbReference type="Rhea" id="RHEA:22508"/>
        <dbReference type="Rhea" id="RHEA-COMP:17339"/>
        <dbReference type="Rhea" id="RHEA-COMP:17340"/>
        <dbReference type="ChEBI" id="CHEBI:33019"/>
        <dbReference type="ChEBI" id="CHEBI:61560"/>
        <dbReference type="ChEBI" id="CHEBI:173112"/>
        <dbReference type="EC" id="2.7.7.7"/>
    </reaction>
</comment>
<keyword evidence="11" id="KW-0238">DNA-binding</keyword>
<gene>
    <name evidence="23" type="primary">POLL</name>
    <name evidence="24 26 27" type="synonym">Poll</name>
</gene>
<dbReference type="InterPro" id="IPR028207">
    <property type="entry name" value="DNA_pol_B_palm_palm"/>
</dbReference>
<comment type="subcellular location">
    <subcellularLocation>
        <location evidence="2 20">Nucleus</location>
    </subcellularLocation>
</comment>
<dbReference type="SUPFAM" id="SSF81585">
    <property type="entry name" value="PsbU/PolX domain-like"/>
    <property type="match status" value="1"/>
</dbReference>
<protein>
    <recommendedName>
        <fullName evidence="20">DNA polymerase</fullName>
        <ecNumber evidence="20">2.7.7.7</ecNumber>
    </recommendedName>
</protein>
<keyword evidence="5 20" id="KW-0808">Transferase</keyword>
<keyword evidence="7" id="KW-0235">DNA replication</keyword>
<evidence type="ECO:0000256" key="14">
    <source>
        <dbReference type="ARBA" id="ARBA00023239"/>
    </source>
</evidence>
<dbReference type="InterPro" id="IPR010996">
    <property type="entry name" value="HHH_MUS81"/>
</dbReference>
<dbReference type="InterPro" id="IPR002008">
    <property type="entry name" value="DNA_pol_X_beta-like"/>
</dbReference>
<keyword evidence="6 20" id="KW-0548">Nucleotidyltransferase</keyword>
<keyword evidence="12 20" id="KW-0234">DNA repair</keyword>
<keyword evidence="8" id="KW-0479">Metal-binding</keyword>
<dbReference type="FunFam" id="1.10.150.20:FF:000010">
    <property type="entry name" value="DNA polymerase lambda"/>
    <property type="match status" value="1"/>
</dbReference>
<evidence type="ECO:0000313" key="23">
    <source>
        <dbReference type="EMBL" id="JAV38014.1"/>
    </source>
</evidence>
<evidence type="ECO:0000256" key="3">
    <source>
        <dbReference type="ARBA" id="ARBA00008323"/>
    </source>
</evidence>
<reference evidence="24" key="2">
    <citation type="submission" date="2023-09" db="UniProtKB">
        <authorList>
            <consortium name="Ensembl"/>
        </authorList>
    </citation>
    <scope>IDENTIFICATION</scope>
</reference>
<dbReference type="OrthoDB" id="205514at2759"/>
<keyword evidence="25" id="KW-1185">Reference proteome</keyword>
<dbReference type="PANTHER" id="PTHR11276:SF28">
    <property type="entry name" value="DNA POLYMERASE LAMBDA"/>
    <property type="match status" value="1"/>
</dbReference>
<dbReference type="FunFam" id="3.30.210.10:FF:000001">
    <property type="entry name" value="DNA polymerase lambda"/>
    <property type="match status" value="1"/>
</dbReference>
<evidence type="ECO:0000256" key="21">
    <source>
        <dbReference type="SAM" id="MobiDB-lite"/>
    </source>
</evidence>
<dbReference type="Pfam" id="PF14716">
    <property type="entry name" value="HHH_8"/>
    <property type="match status" value="1"/>
</dbReference>
<dbReference type="PROSITE" id="PS50172">
    <property type="entry name" value="BRCT"/>
    <property type="match status" value="1"/>
</dbReference>
<evidence type="ECO:0000256" key="1">
    <source>
        <dbReference type="ARBA" id="ARBA00001936"/>
    </source>
</evidence>
<dbReference type="CTD" id="27343"/>
<dbReference type="CDD" id="cd17715">
    <property type="entry name" value="BRCT_polymerase_lambda"/>
    <property type="match status" value="1"/>
</dbReference>
<dbReference type="PRINTS" id="PR00870">
    <property type="entry name" value="DNAPOLXBETA"/>
</dbReference>
<evidence type="ECO:0000259" key="22">
    <source>
        <dbReference type="PROSITE" id="PS50172"/>
    </source>
</evidence>
<keyword evidence="13" id="KW-0464">Manganese</keyword>
<dbReference type="EC" id="2.7.7.7" evidence="20"/>
<dbReference type="SUPFAM" id="SSF52113">
    <property type="entry name" value="BRCT domain"/>
    <property type="match status" value="1"/>
</dbReference>
<dbReference type="EMBL" id="GFFV01001931">
    <property type="protein sequence ID" value="JAV38014.1"/>
    <property type="molecule type" value="Transcribed_RNA"/>
</dbReference>